<evidence type="ECO:0000313" key="4">
    <source>
        <dbReference type="Proteomes" id="UP000184612"/>
    </source>
</evidence>
<keyword evidence="4" id="KW-1185">Reference proteome</keyword>
<dbReference type="SUPFAM" id="SSF49373">
    <property type="entry name" value="Invasin/intimin cell-adhesion fragments"/>
    <property type="match status" value="1"/>
</dbReference>
<dbReference type="InterPro" id="IPR003343">
    <property type="entry name" value="Big_2"/>
</dbReference>
<accession>A0A1M7YN46</accession>
<name>A0A1M7YN46_9FIRM</name>
<feature type="domain" description="BIG2" evidence="2">
    <location>
        <begin position="32"/>
        <end position="85"/>
    </location>
</feature>
<dbReference type="STRING" id="1121345.SAMN02745217_04460"/>
<dbReference type="Gene3D" id="2.60.40.1080">
    <property type="match status" value="1"/>
</dbReference>
<evidence type="ECO:0000256" key="1">
    <source>
        <dbReference type="SAM" id="SignalP"/>
    </source>
</evidence>
<reference evidence="3 4" key="1">
    <citation type="submission" date="2016-12" db="EMBL/GenBank/DDBJ databases">
        <authorList>
            <person name="Song W.-J."/>
            <person name="Kurnit D.M."/>
        </authorList>
    </citation>
    <scope>NUCLEOTIDE SEQUENCE [LARGE SCALE GENOMIC DNA]</scope>
    <source>
        <strain evidence="3 4">DSM 12503</strain>
    </source>
</reference>
<gene>
    <name evidence="3" type="ORF">SAMN02745217_04460</name>
</gene>
<evidence type="ECO:0000259" key="2">
    <source>
        <dbReference type="Pfam" id="PF02368"/>
    </source>
</evidence>
<organism evidence="3 4">
    <name type="scientific">Anaerocolumna xylanovorans DSM 12503</name>
    <dbReference type="NCBI Taxonomy" id="1121345"/>
    <lineage>
        <taxon>Bacteria</taxon>
        <taxon>Bacillati</taxon>
        <taxon>Bacillota</taxon>
        <taxon>Clostridia</taxon>
        <taxon>Lachnospirales</taxon>
        <taxon>Lachnospiraceae</taxon>
        <taxon>Anaerocolumna</taxon>
    </lineage>
</organism>
<dbReference type="AlphaFoldDB" id="A0A1M7YN46"/>
<dbReference type="Pfam" id="PF02368">
    <property type="entry name" value="Big_2"/>
    <property type="match status" value="1"/>
</dbReference>
<dbReference type="RefSeq" id="WP_073591084.1">
    <property type="nucleotide sequence ID" value="NZ_FRFD01000016.1"/>
</dbReference>
<keyword evidence="1" id="KW-0732">Signal</keyword>
<proteinExistence type="predicted"/>
<dbReference type="Proteomes" id="UP000184612">
    <property type="component" value="Unassembled WGS sequence"/>
</dbReference>
<dbReference type="InterPro" id="IPR008964">
    <property type="entry name" value="Invasin/intimin_cell_adhesion"/>
</dbReference>
<feature type="signal peptide" evidence="1">
    <location>
        <begin position="1"/>
        <end position="23"/>
    </location>
</feature>
<sequence>MKKLLSFLLVFSIIITLVTPAHSVNAAAPALSKEKLTLSVGKSYTLKLLNISGTVIWSSDNKKVASITAKGKIKALSVGHCTIIAENKGKKYKCSLNVTAKTAEVILPALLFDKTSPIDYSKQFKLDIPQYISVKPYDDAYVKVIMYDKERLKFLKKYNASFNDCLKKILSSDGFEIFTDMKADKLFKSVKIYTDKESYQASMADLSTVYTVSVISDTIQGLNLIDAADRKCSIRIIDTKTGKLLYPAKP</sequence>
<feature type="chain" id="PRO_5039017219" evidence="1">
    <location>
        <begin position="24"/>
        <end position="250"/>
    </location>
</feature>
<protein>
    <submittedName>
        <fullName evidence="3">Ig-like domain (Group 2)</fullName>
    </submittedName>
</protein>
<dbReference type="EMBL" id="FRFD01000016">
    <property type="protein sequence ID" value="SHO54022.1"/>
    <property type="molecule type" value="Genomic_DNA"/>
</dbReference>
<evidence type="ECO:0000313" key="3">
    <source>
        <dbReference type="EMBL" id="SHO54022.1"/>
    </source>
</evidence>
<dbReference type="OrthoDB" id="2004334at2"/>